<proteinExistence type="predicted"/>
<dbReference type="HOGENOM" id="CLU_594533_0_0_1"/>
<dbReference type="Proteomes" id="UP000027222">
    <property type="component" value="Unassembled WGS sequence"/>
</dbReference>
<feature type="compositionally biased region" description="Basic and acidic residues" evidence="1">
    <location>
        <begin position="243"/>
        <end position="263"/>
    </location>
</feature>
<protein>
    <submittedName>
        <fullName evidence="2">Uncharacterized protein</fullName>
    </submittedName>
</protein>
<feature type="region of interest" description="Disordered" evidence="1">
    <location>
        <begin position="1"/>
        <end position="22"/>
    </location>
</feature>
<evidence type="ECO:0000256" key="1">
    <source>
        <dbReference type="SAM" id="MobiDB-lite"/>
    </source>
</evidence>
<organism evidence="2 3">
    <name type="scientific">Galerina marginata (strain CBS 339.88)</name>
    <dbReference type="NCBI Taxonomy" id="685588"/>
    <lineage>
        <taxon>Eukaryota</taxon>
        <taxon>Fungi</taxon>
        <taxon>Dikarya</taxon>
        <taxon>Basidiomycota</taxon>
        <taxon>Agaricomycotina</taxon>
        <taxon>Agaricomycetes</taxon>
        <taxon>Agaricomycetidae</taxon>
        <taxon>Agaricales</taxon>
        <taxon>Agaricineae</taxon>
        <taxon>Strophariaceae</taxon>
        <taxon>Galerina</taxon>
    </lineage>
</organism>
<evidence type="ECO:0000313" key="2">
    <source>
        <dbReference type="EMBL" id="KDR78505.1"/>
    </source>
</evidence>
<feature type="region of interest" description="Disordered" evidence="1">
    <location>
        <begin position="335"/>
        <end position="397"/>
    </location>
</feature>
<sequence>MESDSGTAVQIDVPPNAGQQPLPFRSLRFHPLGLYDLRRRLGVFQGEPGVYTAFRQNFDAADLSWFTPGLSTSPSTAPGSVQFFPEFSELMDSTPRGVPGNIARRALRQRLRALTFDTAALWDRAFGGTTLIIHVEGATRPNAPKLPEYIKADVYFPGHLHGEDTSYSASVSDIVQKFIVDIGIPTIQRFEHCARQIWSLTQTGPAPSPLPQHDTLPSAVPPGSSTFVYHGKPVEPIASNHGKPVEPIDSNHGKPVEPTHSRDSNSLPVRKVTVIDSDSEDDDDEPSGSNRQLQSELSATQNLLLQADELLLGSNRRERDLLAQLARTRAVQVAFATASGPRTPISPSPRSGLSRASPSPAIQPPPSIIPRGTSTPSVSRFHAVDNPRTPNNASNGYGNFVQSNDLDELFPAIDLIRRTIRVYQWHAELLNIGVPVSLLEELMEHMSLEAENPSHSVSFM</sequence>
<evidence type="ECO:0000313" key="3">
    <source>
        <dbReference type="Proteomes" id="UP000027222"/>
    </source>
</evidence>
<accession>A0A067T5R1</accession>
<reference evidence="3" key="1">
    <citation type="journal article" date="2014" name="Proc. Natl. Acad. Sci. U.S.A.">
        <title>Extensive sampling of basidiomycete genomes demonstrates inadequacy of the white-rot/brown-rot paradigm for wood decay fungi.</title>
        <authorList>
            <person name="Riley R."/>
            <person name="Salamov A.A."/>
            <person name="Brown D.W."/>
            <person name="Nagy L.G."/>
            <person name="Floudas D."/>
            <person name="Held B.W."/>
            <person name="Levasseur A."/>
            <person name="Lombard V."/>
            <person name="Morin E."/>
            <person name="Otillar R."/>
            <person name="Lindquist E.A."/>
            <person name="Sun H."/>
            <person name="LaButti K.M."/>
            <person name="Schmutz J."/>
            <person name="Jabbour D."/>
            <person name="Luo H."/>
            <person name="Baker S.E."/>
            <person name="Pisabarro A.G."/>
            <person name="Walton J.D."/>
            <person name="Blanchette R.A."/>
            <person name="Henrissat B."/>
            <person name="Martin F."/>
            <person name="Cullen D."/>
            <person name="Hibbett D.S."/>
            <person name="Grigoriev I.V."/>
        </authorList>
    </citation>
    <scope>NUCLEOTIDE SEQUENCE [LARGE SCALE GENOMIC DNA]</scope>
    <source>
        <strain evidence="3">CBS 339.88</strain>
    </source>
</reference>
<gene>
    <name evidence="2" type="ORF">GALMADRAFT_208999</name>
</gene>
<name>A0A067T5R1_GALM3</name>
<dbReference type="AlphaFoldDB" id="A0A067T5R1"/>
<feature type="region of interest" description="Disordered" evidence="1">
    <location>
        <begin position="204"/>
        <end position="270"/>
    </location>
</feature>
<dbReference type="EMBL" id="KL142374">
    <property type="protein sequence ID" value="KDR78505.1"/>
    <property type="molecule type" value="Genomic_DNA"/>
</dbReference>
<feature type="compositionally biased region" description="Polar residues" evidence="1">
    <location>
        <begin position="388"/>
        <end position="397"/>
    </location>
</feature>
<keyword evidence="3" id="KW-1185">Reference proteome</keyword>
<dbReference type="OrthoDB" id="2690792at2759"/>